<protein>
    <submittedName>
        <fullName evidence="2">DUF4145 domain-containing protein</fullName>
    </submittedName>
</protein>
<dbReference type="OrthoDB" id="285419at2"/>
<evidence type="ECO:0000313" key="3">
    <source>
        <dbReference type="Proteomes" id="UP000225740"/>
    </source>
</evidence>
<name>A0A2G1VXK4_9BACT</name>
<evidence type="ECO:0000259" key="1">
    <source>
        <dbReference type="Pfam" id="PF13643"/>
    </source>
</evidence>
<dbReference type="InterPro" id="IPR025285">
    <property type="entry name" value="DUF4145"/>
</dbReference>
<dbReference type="EMBL" id="NIZW01000048">
    <property type="protein sequence ID" value="PHQ31502.1"/>
    <property type="molecule type" value="Genomic_DNA"/>
</dbReference>
<dbReference type="RefSeq" id="WP_099264396.1">
    <property type="nucleotide sequence ID" value="NZ_NIZW01000048.1"/>
</dbReference>
<gene>
    <name evidence="2" type="ORF">CEE69_30860</name>
</gene>
<evidence type="ECO:0000313" key="2">
    <source>
        <dbReference type="EMBL" id="PHQ31502.1"/>
    </source>
</evidence>
<dbReference type="Proteomes" id="UP000225740">
    <property type="component" value="Unassembled WGS sequence"/>
</dbReference>
<dbReference type="GeneID" id="90612210"/>
<organism evidence="2 3">
    <name type="scientific">Rhodopirellula bahusiensis</name>
    <dbReference type="NCBI Taxonomy" id="2014065"/>
    <lineage>
        <taxon>Bacteria</taxon>
        <taxon>Pseudomonadati</taxon>
        <taxon>Planctomycetota</taxon>
        <taxon>Planctomycetia</taxon>
        <taxon>Pirellulales</taxon>
        <taxon>Pirellulaceae</taxon>
        <taxon>Rhodopirellula</taxon>
    </lineage>
</organism>
<dbReference type="Pfam" id="PF13643">
    <property type="entry name" value="DUF4145"/>
    <property type="match status" value="1"/>
</dbReference>
<feature type="domain" description="DUF4145" evidence="1">
    <location>
        <begin position="143"/>
        <end position="226"/>
    </location>
</feature>
<dbReference type="AlphaFoldDB" id="A0A2G1VXK4"/>
<reference evidence="2 3" key="1">
    <citation type="submission" date="2017-06" db="EMBL/GenBank/DDBJ databases">
        <title>Description of Rhodopirellula bahusiensis sp. nov.</title>
        <authorList>
            <person name="Kizina J."/>
            <person name="Harder J."/>
        </authorList>
    </citation>
    <scope>NUCLEOTIDE SEQUENCE [LARGE SCALE GENOMIC DNA]</scope>
    <source>
        <strain evidence="2 3">SWK21</strain>
    </source>
</reference>
<keyword evidence="3" id="KW-1185">Reference proteome</keyword>
<comment type="caution">
    <text evidence="2">The sequence shown here is derived from an EMBL/GenBank/DDBJ whole genome shotgun (WGS) entry which is preliminary data.</text>
</comment>
<sequence length="238" mass="26125">MNTTDRIQKRFDELATEGEAILQSMSKTISKVRSGGASSPGMFTTPVKERNVTKYKVDGSAVVEWETKALSLLSRCPGKSSTTFERFKEAIAVVGSNPIARFSSNLSIFRAAKSDFEGGYLFDLRKLIHAEVFADELDLAGHYLENDGKTAAAVVAGVVLETTLRKIVADNGLTGFSLSQMNDNLRKADIYTKIIWRQVKAWADIRNAAAHGSADQIDAEDIERMIAGIRDFVAKHMS</sequence>
<proteinExistence type="predicted"/>
<accession>A0A2G1VXK4</accession>